<evidence type="ECO:0000313" key="2">
    <source>
        <dbReference type="EMBL" id="KAK5539720.1"/>
    </source>
</evidence>
<gene>
    <name evidence="2" type="ORF">LTR25_003425</name>
</gene>
<keyword evidence="3" id="KW-1185">Reference proteome</keyword>
<feature type="compositionally biased region" description="Polar residues" evidence="1">
    <location>
        <begin position="711"/>
        <end position="733"/>
    </location>
</feature>
<feature type="region of interest" description="Disordered" evidence="1">
    <location>
        <begin position="711"/>
        <end position="755"/>
    </location>
</feature>
<dbReference type="AlphaFoldDB" id="A0AAV9QF21"/>
<organism evidence="2 3">
    <name type="scientific">Vermiconidia calcicola</name>
    <dbReference type="NCBI Taxonomy" id="1690605"/>
    <lineage>
        <taxon>Eukaryota</taxon>
        <taxon>Fungi</taxon>
        <taxon>Dikarya</taxon>
        <taxon>Ascomycota</taxon>
        <taxon>Pezizomycotina</taxon>
        <taxon>Dothideomycetes</taxon>
        <taxon>Dothideomycetidae</taxon>
        <taxon>Mycosphaerellales</taxon>
        <taxon>Extremaceae</taxon>
        <taxon>Vermiconidia</taxon>
    </lineage>
</organism>
<feature type="compositionally biased region" description="Low complexity" evidence="1">
    <location>
        <begin position="400"/>
        <end position="418"/>
    </location>
</feature>
<evidence type="ECO:0000313" key="3">
    <source>
        <dbReference type="Proteomes" id="UP001345827"/>
    </source>
</evidence>
<dbReference type="EMBL" id="JAXLQG010000005">
    <property type="protein sequence ID" value="KAK5539720.1"/>
    <property type="molecule type" value="Genomic_DNA"/>
</dbReference>
<accession>A0AAV9QF21</accession>
<feature type="compositionally biased region" description="Low complexity" evidence="1">
    <location>
        <begin position="376"/>
        <end position="388"/>
    </location>
</feature>
<evidence type="ECO:0000256" key="1">
    <source>
        <dbReference type="SAM" id="MobiDB-lite"/>
    </source>
</evidence>
<name>A0AAV9QF21_9PEZI</name>
<protein>
    <submittedName>
        <fullName evidence="2">Uncharacterized protein</fullName>
    </submittedName>
</protein>
<sequence>MEQDDLHIASSLNLSPLAAEFVPSLPCYSASVMGGFSNTTTYNEGAVDLIPDAPEHILQGSDTHMSAMVTDFVPGTSSQLFQADRMKQHASEILHRARLWNPDPTVAGLIPGSQQSAPKSHQEERSEYKYRLRLKFAADWNDSYTNPLNHEPAARKANFKTYNEDTDEYEWKCLEVRDEVDHWVHHINFFGQLVYTKSATSPAATIAVLKSSTKWFGVVNTSRLRISVLVAFASRLLDPIVYYSKPEVLDQLRGTALEEACIGQCDKFYSNNGWWQEDEYTEEEYIPRIDTLNHAHYNEGEVVINGCTPGFPSRVDIKTAGTREQVAIDKACRAAVQARIARGPVKSKLANCCISYDSADDYPDAVVDLRTYSTQGPPGLSNSGGNSPDTDILATPPTGSPSADATFASPASPTPAMSSEELNRRLDEACPSTVWDDDDDYMEDRQIQASVTSPMSSEELNRCLEEAWPSAEWDEDDYMDYGQDQASVTLPEPATTPRSCDITDREELNRRLEEAWPSADWDEDDYMDYSQDQASVTPPTPTTAPQALEITQCEEPPVQNATPTWEDDEDEVPLANAVAQQTRAATAVMATETIVRGLVQGTARQPVVITGAGMRPNHPAKTAYFVANLAFTGLLANLRFGCGVALGFAISDPLLAMVTTMLPTIPTVASIHTSMHKGLPQQRITEVFDDEEEIGGTVVHSDVTVRNTADDTFTTRDIANDTTQANNEQSGATPAQMPPSDNSRPRTPPRQSRHRRVALAVPRTTPMAVATTASPSPSLASLCRFIAEASPSPTESSYDQWPEFSGVHYYSPSSSVSGQVCARDCDDEVLQGKRKGWFKKGLDKVKEFFSKKT</sequence>
<proteinExistence type="predicted"/>
<comment type="caution">
    <text evidence="2">The sequence shown here is derived from an EMBL/GenBank/DDBJ whole genome shotgun (WGS) entry which is preliminary data.</text>
</comment>
<dbReference type="Proteomes" id="UP001345827">
    <property type="component" value="Unassembled WGS sequence"/>
</dbReference>
<feature type="region of interest" description="Disordered" evidence="1">
    <location>
        <begin position="370"/>
        <end position="418"/>
    </location>
</feature>
<reference evidence="2 3" key="1">
    <citation type="submission" date="2023-06" db="EMBL/GenBank/DDBJ databases">
        <title>Black Yeasts Isolated from many extreme environments.</title>
        <authorList>
            <person name="Coleine C."/>
            <person name="Stajich J.E."/>
            <person name="Selbmann L."/>
        </authorList>
    </citation>
    <scope>NUCLEOTIDE SEQUENCE [LARGE SCALE GENOMIC DNA]</scope>
    <source>
        <strain evidence="2 3">CCFEE 5887</strain>
    </source>
</reference>